<dbReference type="Proteomes" id="UP001556367">
    <property type="component" value="Unassembled WGS sequence"/>
</dbReference>
<name>A0ABR3J8P7_9AGAR</name>
<dbReference type="InterPro" id="IPR035992">
    <property type="entry name" value="Ricin_B-like_lectins"/>
</dbReference>
<accession>A0ABR3J8P7</accession>
<keyword evidence="2" id="KW-0732">Signal</keyword>
<dbReference type="SUPFAM" id="SSF50370">
    <property type="entry name" value="Ricin B-like lectins"/>
    <property type="match status" value="1"/>
</dbReference>
<feature type="chain" id="PRO_5047443601" description="Ricin B lectin domain-containing protein" evidence="2">
    <location>
        <begin position="19"/>
        <end position="207"/>
    </location>
</feature>
<proteinExistence type="predicted"/>
<feature type="signal peptide" evidence="2">
    <location>
        <begin position="1"/>
        <end position="18"/>
    </location>
</feature>
<dbReference type="SMART" id="SM00458">
    <property type="entry name" value="RICIN"/>
    <property type="match status" value="1"/>
</dbReference>
<evidence type="ECO:0000256" key="2">
    <source>
        <dbReference type="SAM" id="SignalP"/>
    </source>
</evidence>
<reference evidence="5" key="1">
    <citation type="submission" date="2024-06" db="EMBL/GenBank/DDBJ databases">
        <title>Multi-omics analyses provide insights into the biosynthesis of the anticancer antibiotic pleurotin in Hohenbuehelia grisea.</title>
        <authorList>
            <person name="Weaver J.A."/>
            <person name="Alberti F."/>
        </authorList>
    </citation>
    <scope>NUCLEOTIDE SEQUENCE [LARGE SCALE GENOMIC DNA]</scope>
    <source>
        <strain evidence="5">T-177</strain>
    </source>
</reference>
<feature type="region of interest" description="Disordered" evidence="1">
    <location>
        <begin position="58"/>
        <end position="84"/>
    </location>
</feature>
<comment type="caution">
    <text evidence="4">The sequence shown here is derived from an EMBL/GenBank/DDBJ whole genome shotgun (WGS) entry which is preliminary data.</text>
</comment>
<organism evidence="4 5">
    <name type="scientific">Hohenbuehelia grisea</name>
    <dbReference type="NCBI Taxonomy" id="104357"/>
    <lineage>
        <taxon>Eukaryota</taxon>
        <taxon>Fungi</taxon>
        <taxon>Dikarya</taxon>
        <taxon>Basidiomycota</taxon>
        <taxon>Agaricomycotina</taxon>
        <taxon>Agaricomycetes</taxon>
        <taxon>Agaricomycetidae</taxon>
        <taxon>Agaricales</taxon>
        <taxon>Pleurotineae</taxon>
        <taxon>Pleurotaceae</taxon>
        <taxon>Hohenbuehelia</taxon>
    </lineage>
</organism>
<feature type="compositionally biased region" description="Pro residues" evidence="1">
    <location>
        <begin position="63"/>
        <end position="72"/>
    </location>
</feature>
<dbReference type="CDD" id="cd00161">
    <property type="entry name" value="beta-trefoil_Ricin-like"/>
    <property type="match status" value="1"/>
</dbReference>
<gene>
    <name evidence="4" type="ORF">HGRIS_008594</name>
</gene>
<protein>
    <recommendedName>
        <fullName evidence="3">Ricin B lectin domain-containing protein</fullName>
    </recommendedName>
</protein>
<dbReference type="PROSITE" id="PS50231">
    <property type="entry name" value="RICIN_B_LECTIN"/>
    <property type="match status" value="1"/>
</dbReference>
<sequence>MYFSCALVTLGVASAVAAIPGIAKRDPPSDGTRTRAPGPVVVVTATETATATATEVVVVGPDDPSPPPPPPSGGGTEIHPNGNDDKCLDVEGNVQANGTPVQIYDCNGTGAQQWVINTGDTKVQLAGTNFCLDAGSEPGNAVRMKIWTCYDNLPAQAWRYDEATRQIVLTQDLPEQQCLDLEEGDLENGQVQTYRCGVGNLNQVWTL</sequence>
<keyword evidence="5" id="KW-1185">Reference proteome</keyword>
<evidence type="ECO:0000313" key="5">
    <source>
        <dbReference type="Proteomes" id="UP001556367"/>
    </source>
</evidence>
<dbReference type="Gene3D" id="2.80.10.50">
    <property type="match status" value="2"/>
</dbReference>
<evidence type="ECO:0000313" key="4">
    <source>
        <dbReference type="EMBL" id="KAL0951942.1"/>
    </source>
</evidence>
<feature type="domain" description="Ricin B lectin" evidence="3">
    <location>
        <begin position="72"/>
        <end position="207"/>
    </location>
</feature>
<evidence type="ECO:0000256" key="1">
    <source>
        <dbReference type="SAM" id="MobiDB-lite"/>
    </source>
</evidence>
<dbReference type="Pfam" id="PF00652">
    <property type="entry name" value="Ricin_B_lectin"/>
    <property type="match status" value="1"/>
</dbReference>
<dbReference type="InterPro" id="IPR000772">
    <property type="entry name" value="Ricin_B_lectin"/>
</dbReference>
<dbReference type="EMBL" id="JASNQZ010000011">
    <property type="protein sequence ID" value="KAL0951942.1"/>
    <property type="molecule type" value="Genomic_DNA"/>
</dbReference>
<evidence type="ECO:0000259" key="3">
    <source>
        <dbReference type="SMART" id="SM00458"/>
    </source>
</evidence>